<evidence type="ECO:0008006" key="3">
    <source>
        <dbReference type="Google" id="ProtNLM"/>
    </source>
</evidence>
<reference evidence="1 2" key="1">
    <citation type="submission" date="2016-03" db="EMBL/GenBank/DDBJ databases">
        <title>Acetic acid bacteria sequencing.</title>
        <authorList>
            <person name="Brandt J."/>
            <person name="Jakob F."/>
            <person name="Vogel R.F."/>
        </authorList>
    </citation>
    <scope>NUCLEOTIDE SEQUENCE [LARGE SCALE GENOMIC DNA]</scope>
    <source>
        <strain evidence="1 2">TMW2.1153</strain>
    </source>
</reference>
<dbReference type="OrthoDB" id="7220051at2"/>
<dbReference type="Proteomes" id="UP000188937">
    <property type="component" value="Chromosome"/>
</dbReference>
<gene>
    <name evidence="1" type="ORF">A0U92_04775</name>
</gene>
<dbReference type="EMBL" id="CP014692">
    <property type="protein sequence ID" value="AQS84199.1"/>
    <property type="molecule type" value="Genomic_DNA"/>
</dbReference>
<evidence type="ECO:0000313" key="1">
    <source>
        <dbReference type="EMBL" id="AQS84199.1"/>
    </source>
</evidence>
<protein>
    <recommendedName>
        <fullName evidence="3">Dicarboxylate transport domain-containing protein</fullName>
    </recommendedName>
</protein>
<dbReference type="Pfam" id="PF09898">
    <property type="entry name" value="DUF2125"/>
    <property type="match status" value="1"/>
</dbReference>
<evidence type="ECO:0000313" key="2">
    <source>
        <dbReference type="Proteomes" id="UP000188937"/>
    </source>
</evidence>
<proteinExistence type="predicted"/>
<dbReference type="AlphaFoldDB" id="A0A1U9KEQ4"/>
<keyword evidence="2" id="KW-1185">Reference proteome</keyword>
<dbReference type="InterPro" id="IPR018666">
    <property type="entry name" value="DUF2125"/>
</dbReference>
<dbReference type="KEGG" id="aace:A0U92_04775"/>
<organism evidence="1 2">
    <name type="scientific">Acetobacter aceti</name>
    <dbReference type="NCBI Taxonomy" id="435"/>
    <lineage>
        <taxon>Bacteria</taxon>
        <taxon>Pseudomonadati</taxon>
        <taxon>Pseudomonadota</taxon>
        <taxon>Alphaproteobacteria</taxon>
        <taxon>Acetobacterales</taxon>
        <taxon>Acetobacteraceae</taxon>
        <taxon>Acetobacter</taxon>
        <taxon>Acetobacter subgen. Acetobacter</taxon>
    </lineage>
</organism>
<name>A0A1U9KEQ4_ACEAC</name>
<sequence>MMLARQTLVRTVDAERETLLRQGWSVSWRTPGFSLFSLPWRMTLRDIRLSGPFKNSHLVYGGDAMTLSPAGPFSSAIRIDFTGSQALLLGRDSLHPDLAFRLTGTGVNVIASRFAKDGETHAAFRVKNSRLEVYAIPFAPRGISLPFSLGLSRVQGRTEWYLKQTQRADIAVDVTAAAISLPVAVPGSGNLVEALHVALSAGEMESGNGDLPTVTLHIGEARLGPSSFAVAGKLACQPDVVGDFNLTLRGLEKIADSMVVAGAAPPEVRRLTMLIERYKTQGNLEQPSEKTGYGDESMPDTVIDLPLRLRNGQWMIGALPVGSLLEIWRSGKDRSASP</sequence>
<accession>A0A1U9KEQ4</accession>